<evidence type="ECO:0000259" key="1">
    <source>
        <dbReference type="SMART" id="SM00232"/>
    </source>
</evidence>
<organism evidence="3 4">
    <name type="scientific">Brassica rapa subsp. trilocularis</name>
    <dbReference type="NCBI Taxonomy" id="1813537"/>
    <lineage>
        <taxon>Eukaryota</taxon>
        <taxon>Viridiplantae</taxon>
        <taxon>Streptophyta</taxon>
        <taxon>Embryophyta</taxon>
        <taxon>Tracheophyta</taxon>
        <taxon>Spermatophyta</taxon>
        <taxon>Magnoliopsida</taxon>
        <taxon>eudicotyledons</taxon>
        <taxon>Gunneridae</taxon>
        <taxon>Pentapetalae</taxon>
        <taxon>rosids</taxon>
        <taxon>malvids</taxon>
        <taxon>Brassicales</taxon>
        <taxon>Brassicaceae</taxon>
        <taxon>Brassiceae</taxon>
        <taxon>Brassica</taxon>
    </lineage>
</organism>
<dbReference type="InterPro" id="IPR035979">
    <property type="entry name" value="RBD_domain_sf"/>
</dbReference>
<comment type="caution">
    <text evidence="3">The sequence shown here is derived from an EMBL/GenBank/DDBJ whole genome shotgun (WGS) entry which is preliminary data.</text>
</comment>
<keyword evidence="4" id="KW-1185">Reference proteome</keyword>
<gene>
    <name evidence="3" type="primary">A03g508870.1_BraROA</name>
    <name evidence="2" type="synonym">A03g501040.1_BraROA</name>
    <name evidence="2" type="ORF">IGI04_009418</name>
    <name evidence="3" type="ORF">IGI04_013691</name>
</gene>
<evidence type="ECO:0000313" key="4">
    <source>
        <dbReference type="Proteomes" id="UP000823674"/>
    </source>
</evidence>
<name>A0ABQ7N9J6_BRACM</name>
<evidence type="ECO:0000313" key="3">
    <source>
        <dbReference type="EMBL" id="KAG5407572.1"/>
    </source>
</evidence>
<protein>
    <recommendedName>
        <fullName evidence="1">JAB1/MPN/MOV34 metalloenzyme domain-containing protein</fullName>
    </recommendedName>
</protein>
<dbReference type="Gene3D" id="3.40.140.10">
    <property type="entry name" value="Cytidine Deaminase, domain 2"/>
    <property type="match status" value="1"/>
</dbReference>
<dbReference type="Pfam" id="PF01398">
    <property type="entry name" value="JAB"/>
    <property type="match status" value="1"/>
</dbReference>
<dbReference type="EMBL" id="JADBGQ010000003">
    <property type="protein sequence ID" value="KAG5407572.1"/>
    <property type="molecule type" value="Genomic_DNA"/>
</dbReference>
<dbReference type="Proteomes" id="UP000823674">
    <property type="component" value="Chromosome A03"/>
</dbReference>
<dbReference type="SUPFAM" id="SSF54928">
    <property type="entry name" value="RNA-binding domain, RBD"/>
    <property type="match status" value="1"/>
</dbReference>
<accession>A0ABQ7N9J6</accession>
<sequence>MDVLEMQQITARTIEKVVVHPLVLRNIVDDYNRVAKESGKRVVGVLLGGSSNGIVDVINSYRVPFKEGDKDPCGGFFYHKHHLSMLQRFHGINDMVGWYSTGPELGDNDLYVHAQFCHYAPNPVLVVINVVLGIPTNAYYTMSSLEKIEKEVFVRASVEIAPHEVKEDSGEEHLLSEFQDTTTEIAPKRMTLGGVSFVDAMESYMEFYKNQVRISVEGYDISLRPVDLDISLVKHFSSCGNVEFVKVPRDPVTNAISGTSTTVVLRGKGASEKALALNGSDVGGWRASVKILPPALSSLRSGLTTREAARQYVAHFKRYMSRGITVKGYDYSLCEADVKRALVNYFSSCGEITDVFVFKRRALVYFFEYEAVESALKVCRPSQRRVTGTCFRARAMPIPKRLIVYGPDSCLATPTY</sequence>
<dbReference type="SMART" id="SM00232">
    <property type="entry name" value="JAB_MPN"/>
    <property type="match status" value="1"/>
</dbReference>
<proteinExistence type="predicted"/>
<dbReference type="InterPro" id="IPR012677">
    <property type="entry name" value="Nucleotide-bd_a/b_plait_sf"/>
</dbReference>
<evidence type="ECO:0000313" key="2">
    <source>
        <dbReference type="EMBL" id="KAG5403299.1"/>
    </source>
</evidence>
<dbReference type="PANTHER" id="PTHR10540">
    <property type="entry name" value="EUKARYOTIC TRANSLATION INITIATION FACTOR 3 SUBUNIT F-RELATED"/>
    <property type="match status" value="1"/>
</dbReference>
<dbReference type="EMBL" id="JADBGQ010000003">
    <property type="protein sequence ID" value="KAG5403299.1"/>
    <property type="molecule type" value="Genomic_DNA"/>
</dbReference>
<dbReference type="Gene3D" id="3.30.70.330">
    <property type="match status" value="1"/>
</dbReference>
<reference evidence="3 4" key="1">
    <citation type="submission" date="2021-03" db="EMBL/GenBank/DDBJ databases">
        <authorList>
            <person name="King G.J."/>
            <person name="Bancroft I."/>
            <person name="Baten A."/>
            <person name="Bloomfield J."/>
            <person name="Borpatragohain P."/>
            <person name="He Z."/>
            <person name="Irish N."/>
            <person name="Irwin J."/>
            <person name="Liu K."/>
            <person name="Mauleon R.P."/>
            <person name="Moore J."/>
            <person name="Morris R."/>
            <person name="Ostergaard L."/>
            <person name="Wang B."/>
            <person name="Wells R."/>
        </authorList>
    </citation>
    <scope>NUCLEOTIDE SEQUENCE [LARGE SCALE GENOMIC DNA]</scope>
    <source>
        <strain evidence="3">R-o-18</strain>
        <tissue evidence="3">Leaf</tissue>
    </source>
</reference>
<dbReference type="InterPro" id="IPR000555">
    <property type="entry name" value="JAMM/MPN+_dom"/>
</dbReference>
<feature type="domain" description="JAB1/MPN/MOV34 metalloenzyme" evidence="1">
    <location>
        <begin position="16"/>
        <end position="144"/>
    </location>
</feature>
<dbReference type="PANTHER" id="PTHR10540:SF22">
    <property type="entry name" value="JAB1_MPN_MOV34 METALLOENZYME DOMAIN-CONTAINING PROTEIN"/>
    <property type="match status" value="1"/>
</dbReference>